<dbReference type="Gene3D" id="3.30.70.100">
    <property type="match status" value="1"/>
</dbReference>
<dbReference type="InterPro" id="IPR059000">
    <property type="entry name" value="ATPase_P-type_domA"/>
</dbReference>
<dbReference type="PANTHER" id="PTHR43520:SF8">
    <property type="entry name" value="P-TYPE CU(+) TRANSPORTER"/>
    <property type="match status" value="1"/>
</dbReference>
<keyword evidence="5 16" id="KW-0812">Transmembrane</keyword>
<evidence type="ECO:0000256" key="4">
    <source>
        <dbReference type="ARBA" id="ARBA00022553"/>
    </source>
</evidence>
<organism evidence="18 19">
    <name type="scientific">Campylobacter avium LMG 24591</name>
    <dbReference type="NCBI Taxonomy" id="522484"/>
    <lineage>
        <taxon>Bacteria</taxon>
        <taxon>Pseudomonadati</taxon>
        <taxon>Campylobacterota</taxon>
        <taxon>Epsilonproteobacteria</taxon>
        <taxon>Campylobacterales</taxon>
        <taxon>Campylobacteraceae</taxon>
        <taxon>Campylobacter</taxon>
    </lineage>
</organism>
<feature type="transmembrane region" description="Helical" evidence="16">
    <location>
        <begin position="86"/>
        <end position="105"/>
    </location>
</feature>
<keyword evidence="16" id="KW-1003">Cell membrane</keyword>
<dbReference type="InterPro" id="IPR023214">
    <property type="entry name" value="HAD_sf"/>
</dbReference>
<evidence type="ECO:0000256" key="9">
    <source>
        <dbReference type="ARBA" id="ARBA00022967"/>
    </source>
</evidence>
<dbReference type="CDD" id="cd02079">
    <property type="entry name" value="P-type_ATPase_HM"/>
    <property type="match status" value="1"/>
</dbReference>
<dbReference type="InterPro" id="IPR006121">
    <property type="entry name" value="HMA_dom"/>
</dbReference>
<feature type="transmembrane region" description="Helical" evidence="16">
    <location>
        <begin position="111"/>
        <end position="134"/>
    </location>
</feature>
<keyword evidence="9" id="KW-1278">Translocase</keyword>
<evidence type="ECO:0000256" key="2">
    <source>
        <dbReference type="ARBA" id="ARBA00004236"/>
    </source>
</evidence>
<dbReference type="OrthoDB" id="2490525at2"/>
<dbReference type="Gene3D" id="3.40.50.1000">
    <property type="entry name" value="HAD superfamily/HAD-like"/>
    <property type="match status" value="1"/>
</dbReference>
<dbReference type="GO" id="GO:0012505">
    <property type="term" value="C:endomembrane system"/>
    <property type="evidence" value="ECO:0007669"/>
    <property type="project" value="UniProtKB-SubCell"/>
</dbReference>
<dbReference type="AlphaFoldDB" id="A0A222MVC4"/>
<accession>A0A222MVC4</accession>
<dbReference type="GO" id="GO:0005524">
    <property type="term" value="F:ATP binding"/>
    <property type="evidence" value="ECO:0007669"/>
    <property type="project" value="UniProtKB-UniRule"/>
</dbReference>
<evidence type="ECO:0000256" key="1">
    <source>
        <dbReference type="ARBA" id="ARBA00004127"/>
    </source>
</evidence>
<dbReference type="GO" id="GO:0005886">
    <property type="term" value="C:plasma membrane"/>
    <property type="evidence" value="ECO:0007669"/>
    <property type="project" value="UniProtKB-SubCell"/>
</dbReference>
<evidence type="ECO:0000313" key="18">
    <source>
        <dbReference type="EMBL" id="ASQ29997.1"/>
    </source>
</evidence>
<dbReference type="Pfam" id="PF00702">
    <property type="entry name" value="Hydrolase"/>
    <property type="match status" value="1"/>
</dbReference>
<dbReference type="PANTHER" id="PTHR43520">
    <property type="entry name" value="ATP7, ISOFORM B"/>
    <property type="match status" value="1"/>
</dbReference>
<evidence type="ECO:0000256" key="6">
    <source>
        <dbReference type="ARBA" id="ARBA00022723"/>
    </source>
</evidence>
<gene>
    <name evidence="18" type="primary">copA</name>
    <name evidence="18" type="ORF">CAV_0329</name>
</gene>
<dbReference type="InterPro" id="IPR036163">
    <property type="entry name" value="HMA_dom_sf"/>
</dbReference>
<keyword evidence="19" id="KW-1185">Reference proteome</keyword>
<protein>
    <recommendedName>
        <fullName evidence="14">Copper-transporting ATPase</fullName>
        <ecNumber evidence="13">7.2.2.9</ecNumber>
    </recommendedName>
</protein>
<evidence type="ECO:0000256" key="13">
    <source>
        <dbReference type="ARBA" id="ARBA00038904"/>
    </source>
</evidence>
<dbReference type="InterPro" id="IPR027256">
    <property type="entry name" value="P-typ_ATPase_IB"/>
</dbReference>
<dbReference type="Gene3D" id="3.40.1110.10">
    <property type="entry name" value="Calcium-transporting ATPase, cytoplasmic domain N"/>
    <property type="match status" value="1"/>
</dbReference>
<dbReference type="KEGG" id="cavi:CAV_0329"/>
<dbReference type="Pfam" id="PF00122">
    <property type="entry name" value="E1-E2_ATPase"/>
    <property type="match status" value="1"/>
</dbReference>
<feature type="transmembrane region" description="Helical" evidence="16">
    <location>
        <begin position="683"/>
        <end position="700"/>
    </location>
</feature>
<dbReference type="NCBIfam" id="TIGR01494">
    <property type="entry name" value="ATPase_P-type"/>
    <property type="match status" value="1"/>
</dbReference>
<dbReference type="Gene3D" id="2.70.150.10">
    <property type="entry name" value="Calcium-transporting ATPase, cytoplasmic transduction domain A"/>
    <property type="match status" value="1"/>
</dbReference>
<feature type="transmembrane region" description="Helical" evidence="16">
    <location>
        <begin position="146"/>
        <end position="166"/>
    </location>
</feature>
<dbReference type="Proteomes" id="UP000201169">
    <property type="component" value="Chromosome"/>
</dbReference>
<dbReference type="EMBL" id="CP022347">
    <property type="protein sequence ID" value="ASQ29997.1"/>
    <property type="molecule type" value="Genomic_DNA"/>
</dbReference>
<dbReference type="Pfam" id="PF00403">
    <property type="entry name" value="HMA"/>
    <property type="match status" value="1"/>
</dbReference>
<evidence type="ECO:0000256" key="12">
    <source>
        <dbReference type="ARBA" id="ARBA00037143"/>
    </source>
</evidence>
<feature type="transmembrane region" description="Helical" evidence="16">
    <location>
        <begin position="357"/>
        <end position="381"/>
    </location>
</feature>
<name>A0A222MVC4_9BACT</name>
<reference evidence="18 19" key="1">
    <citation type="submission" date="2017-07" db="EMBL/GenBank/DDBJ databases">
        <title>Analysis of two Campylobacter avium genomes and identification of a novel hippuricase gene.</title>
        <authorList>
            <person name="Miller W.G."/>
            <person name="Chapman M.H."/>
            <person name="Yee E."/>
            <person name="Revez J."/>
            <person name="Bono J.L."/>
            <person name="Rossi M."/>
        </authorList>
    </citation>
    <scope>NUCLEOTIDE SEQUENCE [LARGE SCALE GENOMIC DNA]</scope>
    <source>
        <strain evidence="18 19">LMG 24591</strain>
    </source>
</reference>
<dbReference type="GO" id="GO:0043682">
    <property type="term" value="F:P-type divalent copper transporter activity"/>
    <property type="evidence" value="ECO:0007669"/>
    <property type="project" value="UniProtKB-EC"/>
</dbReference>
<dbReference type="SFLD" id="SFLDF00027">
    <property type="entry name" value="p-type_atpase"/>
    <property type="match status" value="1"/>
</dbReference>
<dbReference type="GO" id="GO:0055070">
    <property type="term" value="P:copper ion homeostasis"/>
    <property type="evidence" value="ECO:0007669"/>
    <property type="project" value="TreeGrafter"/>
</dbReference>
<keyword evidence="8 16" id="KW-0067">ATP-binding</keyword>
<dbReference type="EC" id="7.2.2.9" evidence="13"/>
<dbReference type="NCBIfam" id="TIGR01525">
    <property type="entry name" value="ATPase-IB_hvy"/>
    <property type="match status" value="1"/>
</dbReference>
<keyword evidence="7 16" id="KW-0547">Nucleotide-binding</keyword>
<dbReference type="SFLD" id="SFLDS00003">
    <property type="entry name" value="Haloacid_Dehalogenase"/>
    <property type="match status" value="1"/>
</dbReference>
<dbReference type="PRINTS" id="PR00119">
    <property type="entry name" value="CATATPASE"/>
</dbReference>
<proteinExistence type="inferred from homology"/>
<feature type="transmembrane region" description="Helical" evidence="16">
    <location>
        <begin position="656"/>
        <end position="677"/>
    </location>
</feature>
<evidence type="ECO:0000313" key="19">
    <source>
        <dbReference type="Proteomes" id="UP000201169"/>
    </source>
</evidence>
<dbReference type="GO" id="GO:0005507">
    <property type="term" value="F:copper ion binding"/>
    <property type="evidence" value="ECO:0007669"/>
    <property type="project" value="TreeGrafter"/>
</dbReference>
<dbReference type="InterPro" id="IPR008250">
    <property type="entry name" value="ATPase_P-typ_transduc_dom_A_sf"/>
</dbReference>
<feature type="transmembrane region" description="Helical" evidence="16">
    <location>
        <begin position="324"/>
        <end position="345"/>
    </location>
</feature>
<comment type="similarity">
    <text evidence="3 16">Belongs to the cation transport ATPase (P-type) (TC 3.A.3) family. Type IB subfamily.</text>
</comment>
<dbReference type="PROSITE" id="PS50846">
    <property type="entry name" value="HMA_2"/>
    <property type="match status" value="1"/>
</dbReference>
<evidence type="ECO:0000256" key="7">
    <source>
        <dbReference type="ARBA" id="ARBA00022741"/>
    </source>
</evidence>
<dbReference type="InterPro" id="IPR036412">
    <property type="entry name" value="HAD-like_sf"/>
</dbReference>
<evidence type="ECO:0000256" key="8">
    <source>
        <dbReference type="ARBA" id="ARBA00022840"/>
    </source>
</evidence>
<dbReference type="CDD" id="cd00371">
    <property type="entry name" value="HMA"/>
    <property type="match status" value="1"/>
</dbReference>
<dbReference type="PROSITE" id="PS01229">
    <property type="entry name" value="COF_2"/>
    <property type="match status" value="1"/>
</dbReference>
<evidence type="ECO:0000256" key="11">
    <source>
        <dbReference type="ARBA" id="ARBA00023136"/>
    </source>
</evidence>
<comment type="catalytic activity">
    <reaction evidence="15">
        <text>Cu(2+)(in) + ATP + H2O = Cu(2+)(out) + ADP + phosphate + H(+)</text>
        <dbReference type="Rhea" id="RHEA:10376"/>
        <dbReference type="ChEBI" id="CHEBI:15377"/>
        <dbReference type="ChEBI" id="CHEBI:15378"/>
        <dbReference type="ChEBI" id="CHEBI:29036"/>
        <dbReference type="ChEBI" id="CHEBI:30616"/>
        <dbReference type="ChEBI" id="CHEBI:43474"/>
        <dbReference type="ChEBI" id="CHEBI:456216"/>
        <dbReference type="EC" id="7.2.2.9"/>
    </reaction>
</comment>
<keyword evidence="10 16" id="KW-1133">Transmembrane helix</keyword>
<dbReference type="SUPFAM" id="SSF81653">
    <property type="entry name" value="Calcium ATPase, transduction domain A"/>
    <property type="match status" value="1"/>
</dbReference>
<evidence type="ECO:0000256" key="5">
    <source>
        <dbReference type="ARBA" id="ARBA00022692"/>
    </source>
</evidence>
<dbReference type="NCBIfam" id="TIGR01511">
    <property type="entry name" value="ATPase-IB1_Cu"/>
    <property type="match status" value="1"/>
</dbReference>
<evidence type="ECO:0000256" key="14">
    <source>
        <dbReference type="ARBA" id="ARBA00040690"/>
    </source>
</evidence>
<feature type="transmembrane region" description="Helical" evidence="16">
    <location>
        <begin position="172"/>
        <end position="189"/>
    </location>
</feature>
<evidence type="ECO:0000256" key="10">
    <source>
        <dbReference type="ARBA" id="ARBA00022989"/>
    </source>
</evidence>
<dbReference type="PROSITE" id="PS00154">
    <property type="entry name" value="ATPASE_E1_E2"/>
    <property type="match status" value="1"/>
</dbReference>
<comment type="function">
    <text evidence="12">Probably involved in copper export.</text>
</comment>
<evidence type="ECO:0000259" key="17">
    <source>
        <dbReference type="PROSITE" id="PS50846"/>
    </source>
</evidence>
<keyword evidence="4" id="KW-0597">Phosphoprotein</keyword>
<dbReference type="InterPro" id="IPR001757">
    <property type="entry name" value="P_typ_ATPase"/>
</dbReference>
<dbReference type="SUPFAM" id="SSF81665">
    <property type="entry name" value="Calcium ATPase, transmembrane domain M"/>
    <property type="match status" value="1"/>
</dbReference>
<dbReference type="SFLD" id="SFLDG00002">
    <property type="entry name" value="C1.7:_P-type_atpase_like"/>
    <property type="match status" value="1"/>
</dbReference>
<dbReference type="InterPro" id="IPR023298">
    <property type="entry name" value="ATPase_P-typ_TM_dom_sf"/>
</dbReference>
<evidence type="ECO:0000256" key="15">
    <source>
        <dbReference type="ARBA" id="ARBA00047424"/>
    </source>
</evidence>
<keyword evidence="11 16" id="KW-0472">Membrane</keyword>
<dbReference type="RefSeq" id="WP_094324785.1">
    <property type="nucleotide sequence ID" value="NZ_CP022347.1"/>
</dbReference>
<feature type="domain" description="HMA" evidence="17">
    <location>
        <begin position="2"/>
        <end position="67"/>
    </location>
</feature>
<comment type="subcellular location">
    <subcellularLocation>
        <location evidence="2 16">Cell membrane</location>
    </subcellularLocation>
    <subcellularLocation>
        <location evidence="1">Endomembrane system</location>
        <topology evidence="1">Multi-pass membrane protein</topology>
    </subcellularLocation>
</comment>
<keyword evidence="6 16" id="KW-0479">Metal-binding</keyword>
<dbReference type="SUPFAM" id="SSF56784">
    <property type="entry name" value="HAD-like"/>
    <property type="match status" value="1"/>
</dbReference>
<dbReference type="GO" id="GO:0016887">
    <property type="term" value="F:ATP hydrolysis activity"/>
    <property type="evidence" value="ECO:0007669"/>
    <property type="project" value="InterPro"/>
</dbReference>
<dbReference type="InterPro" id="IPR044492">
    <property type="entry name" value="P_typ_ATPase_HD_dom"/>
</dbReference>
<evidence type="ECO:0000256" key="3">
    <source>
        <dbReference type="ARBA" id="ARBA00006024"/>
    </source>
</evidence>
<dbReference type="InterPro" id="IPR018303">
    <property type="entry name" value="ATPase_P-typ_P_site"/>
</dbReference>
<evidence type="ECO:0000256" key="16">
    <source>
        <dbReference type="RuleBase" id="RU362081"/>
    </source>
</evidence>
<dbReference type="InterPro" id="IPR023299">
    <property type="entry name" value="ATPase_P-typ_cyto_dom_N"/>
</dbReference>
<sequence length="707" mass="78889">MQELRLKIGKMSCVNCSNSIEKLCKKIDGVSEASVSFVNSSGVFLLEKENIKDKIVEKIRSLGFEVLKDEEDIKDFKLKELNKLKYTLVSSIFISLVCMLFNMYLHSELSSLIQLILGVIGIFYCGKSFFINAFKALLHKSLDMNTLVSLGLLSAFSYSMLTFLGFFNTHLYFAEASMIVSFVLLGKFLEENAKLKALSYQKNLQSKDLKYARILDEKGEERQILSSLVKEGDIMLLKQGDTLSADGVVINGEGELDTSAINGEFVPVLKRPNDELLAGCVLVSGMLKVRASKKAMDSKIELIKDLVFKASEQKLPISRIVDKISAYFVAFIIFISACVFAFWFFKSGLNEAFLHTSAVLLISCPCALGLATPLALVLALSNAMKSFVLIKNPASLEHFRKVKFALFDKTGTLTKDSLELFKHNLDEKDFLLAANIEKLSSHPIGKALAKYSTNKSLSGKVSTINSRAMLYEENNDTYALCNKKFIEEQGFIIEKKDEDFVRQNSRFAPVLVYFVKNGTCKGVICLKNEPRKESYELISYLKEQNITPVILSGDNENSVALCAKELGIKQYHSNLSVEDKIDFVKKYQEQGLVLFVGDGINDSAALKLANISVVMNNGSDFTKNVGDFILLEDDLSRLKYCFKLSKKTFALIKQNLFWASIYNGFCIPIAAGFVPFIKLSPHLAALAMCFSSLTVVLNSLRLRGFKA</sequence>
<dbReference type="SUPFAM" id="SSF55008">
    <property type="entry name" value="HMA, heavy metal-associated domain"/>
    <property type="match status" value="1"/>
</dbReference>